<reference evidence="2 3" key="1">
    <citation type="submission" date="2019-01" db="EMBL/GenBank/DDBJ databases">
        <title>Lacunisphaera sp. strain TWA-58.</title>
        <authorList>
            <person name="Chen W.-M."/>
        </authorList>
    </citation>
    <scope>NUCLEOTIDE SEQUENCE [LARGE SCALE GENOMIC DNA]</scope>
    <source>
        <strain evidence="2 3">TWA-58</strain>
    </source>
</reference>
<dbReference type="Pfam" id="PF07963">
    <property type="entry name" value="N_methyl"/>
    <property type="match status" value="1"/>
</dbReference>
<dbReference type="AlphaFoldDB" id="A0A4V1M6V5"/>
<organism evidence="2 3">
    <name type="scientific">Oleiharenicola lentus</name>
    <dbReference type="NCBI Taxonomy" id="2508720"/>
    <lineage>
        <taxon>Bacteria</taxon>
        <taxon>Pseudomonadati</taxon>
        <taxon>Verrucomicrobiota</taxon>
        <taxon>Opitutia</taxon>
        <taxon>Opitutales</taxon>
        <taxon>Opitutaceae</taxon>
        <taxon>Oleiharenicola</taxon>
    </lineage>
</organism>
<dbReference type="InterPro" id="IPR045584">
    <property type="entry name" value="Pilin-like"/>
</dbReference>
<dbReference type="SUPFAM" id="SSF54523">
    <property type="entry name" value="Pili subunits"/>
    <property type="match status" value="1"/>
</dbReference>
<evidence type="ECO:0000256" key="1">
    <source>
        <dbReference type="SAM" id="Phobius"/>
    </source>
</evidence>
<dbReference type="Proteomes" id="UP000290218">
    <property type="component" value="Unassembled WGS sequence"/>
</dbReference>
<accession>A0A4V1M6V5</accession>
<evidence type="ECO:0000313" key="3">
    <source>
        <dbReference type="Proteomes" id="UP000290218"/>
    </source>
</evidence>
<dbReference type="InterPro" id="IPR012902">
    <property type="entry name" value="N_methyl_site"/>
</dbReference>
<feature type="transmembrane region" description="Helical" evidence="1">
    <location>
        <begin position="21"/>
        <end position="43"/>
    </location>
</feature>
<name>A0A4V1M6V5_9BACT</name>
<dbReference type="PROSITE" id="PS00409">
    <property type="entry name" value="PROKAR_NTER_METHYL"/>
    <property type="match status" value="1"/>
</dbReference>
<keyword evidence="3" id="KW-1185">Reference proteome</keyword>
<sequence length="271" mass="29963">MKTSPTNSRRLHQRGFTLVEVLISMTVISIVMTMCLSTFLFGLRTMYKDSQRLETNATLRSLMAQISKETLDASFFYLFPYYTDIDTNVSLVAGEAGGPSSMQLEDAADNDYDKWIAHGDCLVLVTATSQYRTSDIRQIRIYYRMTGSQEKRNVPQEMRYYETKDWGEGSSSTSNGHPLTGLAAELNAINLAGNASPTGYKVLADQTIGRAVTVASSPFVVGDRYPSFSSESPDSTATNGFIAINMEVVNGTTRNNMLSSSSFNYTVSPRR</sequence>
<evidence type="ECO:0000313" key="2">
    <source>
        <dbReference type="EMBL" id="RXK56719.1"/>
    </source>
</evidence>
<keyword evidence="1" id="KW-0812">Transmembrane</keyword>
<proteinExistence type="predicted"/>
<gene>
    <name evidence="2" type="ORF">ESB00_12870</name>
</gene>
<comment type="caution">
    <text evidence="2">The sequence shown here is derived from an EMBL/GenBank/DDBJ whole genome shotgun (WGS) entry which is preliminary data.</text>
</comment>
<protein>
    <submittedName>
        <fullName evidence="2">Prepilin-type N-terminal cleavage/methylation domain-containing protein</fullName>
    </submittedName>
</protein>
<keyword evidence="1" id="KW-0472">Membrane</keyword>
<dbReference type="RefSeq" id="WP_129048085.1">
    <property type="nucleotide sequence ID" value="NZ_SDHX01000001.1"/>
</dbReference>
<dbReference type="EMBL" id="SDHX01000001">
    <property type="protein sequence ID" value="RXK56719.1"/>
    <property type="molecule type" value="Genomic_DNA"/>
</dbReference>
<keyword evidence="1" id="KW-1133">Transmembrane helix</keyword>
<dbReference type="NCBIfam" id="TIGR02532">
    <property type="entry name" value="IV_pilin_GFxxxE"/>
    <property type="match status" value="1"/>
</dbReference>